<gene>
    <name evidence="1" type="ordered locus">Mvan_5998</name>
</gene>
<evidence type="ECO:0000313" key="1">
    <source>
        <dbReference type="EMBL" id="ABM16753.1"/>
    </source>
</evidence>
<dbReference type="HOGENOM" id="CLU_862836_0_0_11"/>
<accession>A1THV3</accession>
<dbReference type="Proteomes" id="UP000009159">
    <property type="component" value="Chromosome"/>
</dbReference>
<dbReference type="KEGG" id="mva:Mvan_5998"/>
<protein>
    <submittedName>
        <fullName evidence="1">Uncharacterized protein</fullName>
    </submittedName>
</protein>
<organism evidence="1 2">
    <name type="scientific">Mycolicibacterium vanbaalenii (strain DSM 7251 / JCM 13017 / BCRC 16820 / KCTC 9966 / NRRL B-24157 / PYR-1)</name>
    <name type="common">Mycobacterium vanbaalenii</name>
    <dbReference type="NCBI Taxonomy" id="350058"/>
    <lineage>
        <taxon>Bacteria</taxon>
        <taxon>Bacillati</taxon>
        <taxon>Actinomycetota</taxon>
        <taxon>Actinomycetes</taxon>
        <taxon>Mycobacteriales</taxon>
        <taxon>Mycobacteriaceae</taxon>
        <taxon>Mycolicibacterium</taxon>
    </lineage>
</organism>
<dbReference type="EMBL" id="CP000511">
    <property type="protein sequence ID" value="ABM16753.1"/>
    <property type="molecule type" value="Genomic_DNA"/>
</dbReference>
<sequence>MTIDSYSWRGSAVPGRPTQWVDGPSNMRVAIAAGAPAVIVGVDTPTGTTPDALREMLPKLVDDADWVQRALAGGSPELNPPATAAVHTLALLDDAKVVDDAMLTAQLIDLDKALTLQELGADSEASGIVAELPNATVEVVELLHDAGVATEFSNSLCRLIDLALPWYEHRDALEALRADIGDPKSASGTSVEAEIPLRDALDLAPPPGFLAGERTGEAKPEAPEHISLLARRYARLATAAARVPDIDPNDIAQRLLGQLPRETEQQDVEADQVMVAFLETCTIENAEPAPMLSELVTVLLMMRRDLGGALEHALARDANQLT</sequence>
<name>A1THV3_MYCVP</name>
<evidence type="ECO:0000313" key="2">
    <source>
        <dbReference type="Proteomes" id="UP000009159"/>
    </source>
</evidence>
<dbReference type="STRING" id="350058.Mvan_5998"/>
<dbReference type="AlphaFoldDB" id="A1THV3"/>
<proteinExistence type="predicted"/>
<keyword evidence="2" id="KW-1185">Reference proteome</keyword>
<reference evidence="1" key="1">
    <citation type="submission" date="2006-12" db="EMBL/GenBank/DDBJ databases">
        <title>Complete sequence of Mycobacterium vanbaalenii PYR-1.</title>
        <authorList>
            <consortium name="US DOE Joint Genome Institute"/>
            <person name="Copeland A."/>
            <person name="Lucas S."/>
            <person name="Lapidus A."/>
            <person name="Barry K."/>
            <person name="Detter J.C."/>
            <person name="Glavina del Rio T."/>
            <person name="Hammon N."/>
            <person name="Israni S."/>
            <person name="Dalin E."/>
            <person name="Tice H."/>
            <person name="Pitluck S."/>
            <person name="Singan V."/>
            <person name="Schmutz J."/>
            <person name="Larimer F."/>
            <person name="Land M."/>
            <person name="Hauser L."/>
            <person name="Kyrpides N."/>
            <person name="Anderson I.J."/>
            <person name="Miller C."/>
            <person name="Richardson P."/>
        </authorList>
    </citation>
    <scope>NUCLEOTIDE SEQUENCE [LARGE SCALE GENOMIC DNA]</scope>
    <source>
        <strain evidence="1">PYR-1</strain>
    </source>
</reference>